<reference evidence="3" key="1">
    <citation type="journal article" date="2016" name="Nat. Commun.">
        <title>The Gonium pectorale genome demonstrates co-option of cell cycle regulation during the evolution of multicellularity.</title>
        <authorList>
            <person name="Hanschen E.R."/>
            <person name="Marriage T.N."/>
            <person name="Ferris P.J."/>
            <person name="Hamaji T."/>
            <person name="Toyoda A."/>
            <person name="Fujiyama A."/>
            <person name="Neme R."/>
            <person name="Noguchi H."/>
            <person name="Minakuchi Y."/>
            <person name="Suzuki M."/>
            <person name="Kawai-Toyooka H."/>
            <person name="Smith D.R."/>
            <person name="Sparks H."/>
            <person name="Anderson J."/>
            <person name="Bakaric R."/>
            <person name="Luria V."/>
            <person name="Karger A."/>
            <person name="Kirschner M.W."/>
            <person name="Durand P.M."/>
            <person name="Michod R.E."/>
            <person name="Nozaki H."/>
            <person name="Olson B.J."/>
        </authorList>
    </citation>
    <scope>NUCLEOTIDE SEQUENCE [LARGE SCALE GENOMIC DNA]</scope>
    <source>
        <strain evidence="3">NIES-2863</strain>
    </source>
</reference>
<comment type="caution">
    <text evidence="2">The sequence shown here is derived from an EMBL/GenBank/DDBJ whole genome shotgun (WGS) entry which is preliminary data.</text>
</comment>
<organism evidence="2 3">
    <name type="scientific">Gonium pectorale</name>
    <name type="common">Green alga</name>
    <dbReference type="NCBI Taxonomy" id="33097"/>
    <lineage>
        <taxon>Eukaryota</taxon>
        <taxon>Viridiplantae</taxon>
        <taxon>Chlorophyta</taxon>
        <taxon>core chlorophytes</taxon>
        <taxon>Chlorophyceae</taxon>
        <taxon>CS clade</taxon>
        <taxon>Chlamydomonadales</taxon>
        <taxon>Volvocaceae</taxon>
        <taxon>Gonium</taxon>
    </lineage>
</organism>
<feature type="region of interest" description="Disordered" evidence="1">
    <location>
        <begin position="23"/>
        <end position="99"/>
    </location>
</feature>
<protein>
    <submittedName>
        <fullName evidence="2">Uncharacterized protein</fullName>
    </submittedName>
</protein>
<gene>
    <name evidence="2" type="ORF">GPECTOR_4g822</name>
</gene>
<dbReference type="EMBL" id="LSYV01000005">
    <property type="protein sequence ID" value="KXZ54752.1"/>
    <property type="molecule type" value="Genomic_DNA"/>
</dbReference>
<evidence type="ECO:0000256" key="1">
    <source>
        <dbReference type="SAM" id="MobiDB-lite"/>
    </source>
</evidence>
<keyword evidence="3" id="KW-1185">Reference proteome</keyword>
<dbReference type="Proteomes" id="UP000075714">
    <property type="component" value="Unassembled WGS sequence"/>
</dbReference>
<sequence length="99" mass="9781">MLEPEGKTETAISTYPKLVALAADSSDTDGEDEKAARDGGGAAGASDGRQAGAQTGTDGSPAGDRTGDGQEAGKDDQSAEGAGADGDSAERRTQKPRLA</sequence>
<feature type="compositionally biased region" description="Low complexity" evidence="1">
    <location>
        <begin position="44"/>
        <end position="54"/>
    </location>
</feature>
<proteinExistence type="predicted"/>
<evidence type="ECO:0000313" key="3">
    <source>
        <dbReference type="Proteomes" id="UP000075714"/>
    </source>
</evidence>
<evidence type="ECO:0000313" key="2">
    <source>
        <dbReference type="EMBL" id="KXZ54752.1"/>
    </source>
</evidence>
<accession>A0A150GYG6</accession>
<dbReference type="AlphaFoldDB" id="A0A150GYG6"/>
<name>A0A150GYG6_GONPE</name>
<feature type="compositionally biased region" description="Basic and acidic residues" evidence="1">
    <location>
        <begin position="65"/>
        <end position="77"/>
    </location>
</feature>